<dbReference type="AlphaFoldDB" id="I3S438"/>
<dbReference type="PANTHER" id="PTHR13162:SF8">
    <property type="entry name" value="CCR4-NOT TRANSCRIPTION COMPLEX SUBUNIT 1"/>
    <property type="match status" value="1"/>
</dbReference>
<dbReference type="InterPro" id="IPR007196">
    <property type="entry name" value="CCR4-Not_Not1_C"/>
</dbReference>
<dbReference type="FunFam" id="1.25.40.800:FF:000001">
    <property type="entry name" value="CCR4-NOT transcription complex subunit 1"/>
    <property type="match status" value="1"/>
</dbReference>
<dbReference type="Gene3D" id="1.25.40.800">
    <property type="match status" value="1"/>
</dbReference>
<dbReference type="GO" id="GO:0030015">
    <property type="term" value="C:CCR4-NOT core complex"/>
    <property type="evidence" value="ECO:0007669"/>
    <property type="project" value="InterPro"/>
</dbReference>
<protein>
    <recommendedName>
        <fullName evidence="1">CCR4-Not complex component Not1 C-terminal domain-containing protein</fullName>
    </recommendedName>
</protein>
<name>I3S438_MEDTR</name>
<dbReference type="ExpressionAtlas" id="I3S438">
    <property type="expression patterns" value="differential"/>
</dbReference>
<dbReference type="GO" id="GO:0017148">
    <property type="term" value="P:negative regulation of translation"/>
    <property type="evidence" value="ECO:0007669"/>
    <property type="project" value="InterPro"/>
</dbReference>
<evidence type="ECO:0000313" key="2">
    <source>
        <dbReference type="EMBL" id="AFK35030.1"/>
    </source>
</evidence>
<dbReference type="Pfam" id="PF04054">
    <property type="entry name" value="Not1"/>
    <property type="match status" value="1"/>
</dbReference>
<feature type="domain" description="CCR4-Not complex component Not1 C-terminal" evidence="1">
    <location>
        <begin position="1"/>
        <end position="331"/>
    </location>
</feature>
<organism evidence="2">
    <name type="scientific">Medicago truncatula</name>
    <name type="common">Barrel medic</name>
    <name type="synonym">Medicago tribuloides</name>
    <dbReference type="NCBI Taxonomy" id="3880"/>
    <lineage>
        <taxon>Eukaryota</taxon>
        <taxon>Viridiplantae</taxon>
        <taxon>Streptophyta</taxon>
        <taxon>Embryophyta</taxon>
        <taxon>Tracheophyta</taxon>
        <taxon>Spermatophyta</taxon>
        <taxon>Magnoliopsida</taxon>
        <taxon>eudicotyledons</taxon>
        <taxon>Gunneridae</taxon>
        <taxon>Pentapetalae</taxon>
        <taxon>rosids</taxon>
        <taxon>fabids</taxon>
        <taxon>Fabales</taxon>
        <taxon>Fabaceae</taxon>
        <taxon>Papilionoideae</taxon>
        <taxon>50 kb inversion clade</taxon>
        <taxon>NPAAA clade</taxon>
        <taxon>Hologalegina</taxon>
        <taxon>IRL clade</taxon>
        <taxon>Trifolieae</taxon>
        <taxon>Medicago</taxon>
    </lineage>
</organism>
<evidence type="ECO:0000259" key="1">
    <source>
        <dbReference type="Pfam" id="PF04054"/>
    </source>
</evidence>
<dbReference type="InterPro" id="IPR040398">
    <property type="entry name" value="Not1"/>
</dbReference>
<sequence>MLTGNGQKGWPYIQRLLVDLFQFMEPFLRHAELGDPVRVLYKGTLRVLLVLLHDFPEFLCDYHFTFCDVIPPSCIQMRNIILSAFPRSMRLPDPSTPNLKIDLLQEITQSPRILSEVDAVLRAKQMKADIDEYLKTRQQSSPFLSELKEKLFLSPNEAASAGTRYNVPLINSLVLYVGMQNVWAINVQAIQQLEGRTPHAQSATNAFQQHLYSPTNTDVIAALDIFQTLINDLDTERRYLFLNAVANQLRYPNTHTHYFSFVILYLFTESNQEIIQEQITRVLLERLIVNRPHPWGLLITFIELIKNLRYNFWNRSFIRCAPEIEKLFESVSRSCGGPKPVDESMVSGWGLT</sequence>
<dbReference type="PANTHER" id="PTHR13162">
    <property type="entry name" value="CCR4-NOT TRANSCRIPTION COMPLEX"/>
    <property type="match status" value="1"/>
</dbReference>
<proteinExistence type="evidence at transcript level"/>
<dbReference type="EMBL" id="BT135235">
    <property type="protein sequence ID" value="AFK35030.1"/>
    <property type="molecule type" value="mRNA"/>
</dbReference>
<reference evidence="2" key="1">
    <citation type="submission" date="2012-05" db="EMBL/GenBank/DDBJ databases">
        <authorList>
            <person name="Krishnakumar V."/>
            <person name="Cheung F."/>
            <person name="Xiao Y."/>
            <person name="Chan A."/>
            <person name="Moskal W.A."/>
            <person name="Town C.D."/>
        </authorList>
    </citation>
    <scope>NUCLEOTIDE SEQUENCE</scope>
</reference>
<accession>I3S438</accession>
<dbReference type="Gene3D" id="1.25.40.790">
    <property type="match status" value="1"/>
</dbReference>